<keyword evidence="1" id="KW-0812">Transmembrane</keyword>
<protein>
    <submittedName>
        <fullName evidence="2">Uncharacterized protein</fullName>
    </submittedName>
</protein>
<keyword evidence="1" id="KW-0472">Membrane</keyword>
<gene>
    <name evidence="2" type="ORF">ASZ90_008918</name>
</gene>
<feature type="transmembrane region" description="Helical" evidence="1">
    <location>
        <begin position="32"/>
        <end position="51"/>
    </location>
</feature>
<organism evidence="2">
    <name type="scientific">hydrocarbon metagenome</name>
    <dbReference type="NCBI Taxonomy" id="938273"/>
    <lineage>
        <taxon>unclassified sequences</taxon>
        <taxon>metagenomes</taxon>
        <taxon>ecological metagenomes</taxon>
    </lineage>
</organism>
<feature type="transmembrane region" description="Helical" evidence="1">
    <location>
        <begin position="7"/>
        <end position="26"/>
    </location>
</feature>
<reference evidence="2" key="1">
    <citation type="journal article" date="2015" name="Proc. Natl. Acad. Sci. U.S.A.">
        <title>Networks of energetic and metabolic interactions define dynamics in microbial communities.</title>
        <authorList>
            <person name="Embree M."/>
            <person name="Liu J.K."/>
            <person name="Al-Bassam M.M."/>
            <person name="Zengler K."/>
        </authorList>
    </citation>
    <scope>NUCLEOTIDE SEQUENCE</scope>
</reference>
<dbReference type="AlphaFoldDB" id="A0A0W8FK88"/>
<feature type="transmembrane region" description="Helical" evidence="1">
    <location>
        <begin position="63"/>
        <end position="83"/>
    </location>
</feature>
<proteinExistence type="predicted"/>
<dbReference type="InterPro" id="IPR058357">
    <property type="entry name" value="DUF8044"/>
</dbReference>
<accession>A0A0W8FK88</accession>
<dbReference type="Pfam" id="PF26161">
    <property type="entry name" value="DUF8044"/>
    <property type="match status" value="1"/>
</dbReference>
<keyword evidence="1" id="KW-1133">Transmembrane helix</keyword>
<sequence>MTIRKKHIAAAALAIWLAIVTFFMILSHHLNLEIFFVLWLIGILIIVELADPAFSRPDYLHRLRYVIAVGVLLFGTIVAHKVLEILGT</sequence>
<name>A0A0W8FK88_9ZZZZ</name>
<evidence type="ECO:0000313" key="2">
    <source>
        <dbReference type="EMBL" id="KUG21334.1"/>
    </source>
</evidence>
<evidence type="ECO:0000256" key="1">
    <source>
        <dbReference type="SAM" id="Phobius"/>
    </source>
</evidence>
<comment type="caution">
    <text evidence="2">The sequence shown here is derived from an EMBL/GenBank/DDBJ whole genome shotgun (WGS) entry which is preliminary data.</text>
</comment>
<dbReference type="EMBL" id="LNQE01001074">
    <property type="protein sequence ID" value="KUG21334.1"/>
    <property type="molecule type" value="Genomic_DNA"/>
</dbReference>